<dbReference type="OrthoDB" id="2688840at2759"/>
<feature type="compositionally biased region" description="Acidic residues" evidence="1">
    <location>
        <begin position="220"/>
        <end position="232"/>
    </location>
</feature>
<gene>
    <name evidence="2" type="ORF">LshimejAT787_0305750</name>
</gene>
<feature type="compositionally biased region" description="Polar residues" evidence="1">
    <location>
        <begin position="306"/>
        <end position="318"/>
    </location>
</feature>
<comment type="caution">
    <text evidence="2">The sequence shown here is derived from an EMBL/GenBank/DDBJ whole genome shotgun (WGS) entry which is preliminary data.</text>
</comment>
<dbReference type="AlphaFoldDB" id="A0A9P3PJ46"/>
<dbReference type="Proteomes" id="UP001063166">
    <property type="component" value="Unassembled WGS sequence"/>
</dbReference>
<accession>A0A9P3PJ46</accession>
<organism evidence="2 3">
    <name type="scientific">Lyophyllum shimeji</name>
    <name type="common">Hon-shimeji</name>
    <name type="synonym">Tricholoma shimeji</name>
    <dbReference type="NCBI Taxonomy" id="47721"/>
    <lineage>
        <taxon>Eukaryota</taxon>
        <taxon>Fungi</taxon>
        <taxon>Dikarya</taxon>
        <taxon>Basidiomycota</taxon>
        <taxon>Agaricomycotina</taxon>
        <taxon>Agaricomycetes</taxon>
        <taxon>Agaricomycetidae</taxon>
        <taxon>Agaricales</taxon>
        <taxon>Tricholomatineae</taxon>
        <taxon>Lyophyllaceae</taxon>
        <taxon>Lyophyllum</taxon>
    </lineage>
</organism>
<proteinExistence type="predicted"/>
<name>A0A9P3PJ46_LYOSH</name>
<reference evidence="2" key="1">
    <citation type="submission" date="2022-07" db="EMBL/GenBank/DDBJ databases">
        <title>The genome of Lyophyllum shimeji provides insight into the initial evolution of ectomycorrhizal fungal genome.</title>
        <authorList>
            <person name="Kobayashi Y."/>
            <person name="Shibata T."/>
            <person name="Hirakawa H."/>
            <person name="Shigenobu S."/>
            <person name="Nishiyama T."/>
            <person name="Yamada A."/>
            <person name="Hasebe M."/>
            <person name="Kawaguchi M."/>
        </authorList>
    </citation>
    <scope>NUCLEOTIDE SEQUENCE</scope>
    <source>
        <strain evidence="2">AT787</strain>
    </source>
</reference>
<evidence type="ECO:0000256" key="1">
    <source>
        <dbReference type="SAM" id="MobiDB-lite"/>
    </source>
</evidence>
<feature type="region of interest" description="Disordered" evidence="1">
    <location>
        <begin position="300"/>
        <end position="370"/>
    </location>
</feature>
<feature type="region of interest" description="Disordered" evidence="1">
    <location>
        <begin position="113"/>
        <end position="148"/>
    </location>
</feature>
<keyword evidence="3" id="KW-1185">Reference proteome</keyword>
<protein>
    <submittedName>
        <fullName evidence="2">Uncharacterized protein</fullName>
    </submittedName>
</protein>
<feature type="compositionally biased region" description="Pro residues" evidence="1">
    <location>
        <begin position="345"/>
        <end position="357"/>
    </location>
</feature>
<feature type="region of interest" description="Disordered" evidence="1">
    <location>
        <begin position="205"/>
        <end position="232"/>
    </location>
</feature>
<feature type="region of interest" description="Disordered" evidence="1">
    <location>
        <begin position="1"/>
        <end position="54"/>
    </location>
</feature>
<sequence>MASLPPQNLRRRSHSASPSSPSAHSPDKSWRAATKRAYPHNAFSAKDASSPQKWDVDVWRRGKRRRQETLVRIVRPASVISCSCALPQKTPPFVLGDRSKAAPPSARSFATTSSEFHFFPKRNRDNKGRTRRSSQSFDSPAMEVDDPGHSDLASLSHLRSAAFWELHRSIAENGEGLVRRMRDYEQSRSRPDVYLKAKEAQRRCRKRSSLAASSRRLDFSDPESDDDQEKEIEEDEVLIFAGELPRIPQPRNTGYKKRSLSLDVMDEDTSDREFTAFTRRGCSSPGVTCHSNSSIYHSDDDRFHSSGRTSPLTQSLSASPPHPFATSVVPEISDTHLDSENSSPASPPLSSLPPPTPLCSAQSQHNALPTSRSEKAIAALSLAMANGAGGIADYEALLAIQTSPDVDHCQVGEMWH</sequence>
<evidence type="ECO:0000313" key="2">
    <source>
        <dbReference type="EMBL" id="GLB36287.1"/>
    </source>
</evidence>
<feature type="compositionally biased region" description="Polar residues" evidence="1">
    <location>
        <begin position="361"/>
        <end position="370"/>
    </location>
</feature>
<dbReference type="EMBL" id="BRPK01000003">
    <property type="protein sequence ID" value="GLB36287.1"/>
    <property type="molecule type" value="Genomic_DNA"/>
</dbReference>
<feature type="compositionally biased region" description="Low complexity" evidence="1">
    <location>
        <begin position="15"/>
        <end position="24"/>
    </location>
</feature>
<evidence type="ECO:0000313" key="3">
    <source>
        <dbReference type="Proteomes" id="UP001063166"/>
    </source>
</evidence>